<comment type="subcellular location">
    <subcellularLocation>
        <location evidence="1">Membrane</location>
        <topology evidence="1">Multi-pass membrane protein</topology>
    </subcellularLocation>
</comment>
<evidence type="ECO:0000256" key="4">
    <source>
        <dbReference type="ARBA" id="ARBA00022989"/>
    </source>
</evidence>
<dbReference type="InterPro" id="IPR036259">
    <property type="entry name" value="MFS_trans_sf"/>
</dbReference>
<evidence type="ECO:0000313" key="9">
    <source>
        <dbReference type="EMBL" id="KAL1890309.1"/>
    </source>
</evidence>
<dbReference type="EMBL" id="JAWCUI010000063">
    <property type="protein sequence ID" value="KAL1890309.1"/>
    <property type="molecule type" value="Genomic_DNA"/>
</dbReference>
<feature type="transmembrane region" description="Helical" evidence="7">
    <location>
        <begin position="382"/>
        <end position="403"/>
    </location>
</feature>
<dbReference type="SUPFAM" id="SSF103473">
    <property type="entry name" value="MFS general substrate transporter"/>
    <property type="match status" value="1"/>
</dbReference>
<gene>
    <name evidence="9" type="ORF">Sste5346_008311</name>
</gene>
<dbReference type="PANTHER" id="PTHR23502:SF68">
    <property type="entry name" value="MULTIDRUG TRANSPORTER, PUTATIVE (AFU_ORTHOLOGUE AFUA_3G01120)-RELATED"/>
    <property type="match status" value="1"/>
</dbReference>
<organism evidence="9 10">
    <name type="scientific">Sporothrix stenoceras</name>
    <dbReference type="NCBI Taxonomy" id="5173"/>
    <lineage>
        <taxon>Eukaryota</taxon>
        <taxon>Fungi</taxon>
        <taxon>Dikarya</taxon>
        <taxon>Ascomycota</taxon>
        <taxon>Pezizomycotina</taxon>
        <taxon>Sordariomycetes</taxon>
        <taxon>Sordariomycetidae</taxon>
        <taxon>Ophiostomatales</taxon>
        <taxon>Ophiostomataceae</taxon>
        <taxon>Sporothrix</taxon>
    </lineage>
</organism>
<comment type="caution">
    <text evidence="9">The sequence shown here is derived from an EMBL/GenBank/DDBJ whole genome shotgun (WGS) entry which is preliminary data.</text>
</comment>
<keyword evidence="5 7" id="KW-0472">Membrane</keyword>
<feature type="transmembrane region" description="Helical" evidence="7">
    <location>
        <begin position="233"/>
        <end position="258"/>
    </location>
</feature>
<feature type="transmembrane region" description="Helical" evidence="7">
    <location>
        <begin position="200"/>
        <end position="221"/>
    </location>
</feature>
<evidence type="ECO:0000256" key="5">
    <source>
        <dbReference type="ARBA" id="ARBA00023136"/>
    </source>
</evidence>
<reference evidence="9 10" key="1">
    <citation type="journal article" date="2024" name="IMA Fungus">
        <title>IMA Genome - F19 : A genome assembly and annotation guide to empower mycologists, including annotated draft genome sequences of Ceratocystis pirilliformis, Diaporthe australafricana, Fusarium ophioides, Paecilomyces lecythidis, and Sporothrix stenoceras.</title>
        <authorList>
            <person name="Aylward J."/>
            <person name="Wilson A.M."/>
            <person name="Visagie C.M."/>
            <person name="Spraker J."/>
            <person name="Barnes I."/>
            <person name="Buitendag C."/>
            <person name="Ceriani C."/>
            <person name="Del Mar Angel L."/>
            <person name="du Plessis D."/>
            <person name="Fuchs T."/>
            <person name="Gasser K."/>
            <person name="Kramer D."/>
            <person name="Li W."/>
            <person name="Munsamy K."/>
            <person name="Piso A."/>
            <person name="Price J.L."/>
            <person name="Sonnekus B."/>
            <person name="Thomas C."/>
            <person name="van der Nest A."/>
            <person name="van Dijk A."/>
            <person name="van Heerden A."/>
            <person name="van Vuuren N."/>
            <person name="Yilmaz N."/>
            <person name="Duong T.A."/>
            <person name="van der Merwe N.A."/>
            <person name="Wingfield M.J."/>
            <person name="Wingfield B.D."/>
        </authorList>
    </citation>
    <scope>NUCLEOTIDE SEQUENCE [LARGE SCALE GENOMIC DNA]</scope>
    <source>
        <strain evidence="9 10">CMW 5346</strain>
    </source>
</reference>
<dbReference type="Gene3D" id="1.20.1250.20">
    <property type="entry name" value="MFS general substrate transporter like domains"/>
    <property type="match status" value="1"/>
</dbReference>
<protein>
    <recommendedName>
        <fullName evidence="8">Major facilitator superfamily (MFS) profile domain-containing protein</fullName>
    </recommendedName>
</protein>
<sequence length="513" mass="54807">MSSSGEKTADHSDVDVEANVLADKPETTLNNTDDTATEKDAVDDANEGVKIVDFDGPDDPENPMNWPSRKKTFTIALVTLMTILSPIGSTISSAAASDIMSHFHSDNQTVGALVTTIYLLGYACGPMAIAPLSELYGRAPLYKICIVWFVIFHVACALAPNLGALVVFRFLAGIGGSCPVTLGTGSIADVVPAEKRAGALAGYVIGSIAGPSVGPIVGGYLTPAAGWRWNFWLMAILSGAVAIIVIPTMPETYAYVILDKKTKKLNKTVPENGPYKSKLDSGRTPREHFAFSIFRPLKMLCVPVVFLQSLYAAVVYSYLYLCFTTFPAVFGDQYGFGSGTSGLVTLGFGVGSTLGVVFCGGVSKKLVAYLAKKNRTGPKPEYLLPTLIVGGILMPVGLFWYGWSAESRTHWIVPIIGTAFLGGGVIITYMASTLYLVDAYTVYAASVTASGTILRCLMATLLPLAGSAMYDRLGFGWGNSVLGFIAIAFLPLAIVLYIFGERIRTTKRFQVNF</sequence>
<feature type="transmembrane region" description="Helical" evidence="7">
    <location>
        <begin position="108"/>
        <end position="129"/>
    </location>
</feature>
<evidence type="ECO:0000259" key="8">
    <source>
        <dbReference type="PROSITE" id="PS50850"/>
    </source>
</evidence>
<evidence type="ECO:0000256" key="7">
    <source>
        <dbReference type="SAM" id="Phobius"/>
    </source>
</evidence>
<feature type="transmembrane region" description="Helical" evidence="7">
    <location>
        <begin position="141"/>
        <end position="160"/>
    </location>
</feature>
<feature type="transmembrane region" description="Helical" evidence="7">
    <location>
        <begin position="409"/>
        <end position="430"/>
    </location>
</feature>
<comment type="similarity">
    <text evidence="2">Belongs to the major facilitator superfamily.</text>
</comment>
<evidence type="ECO:0000256" key="3">
    <source>
        <dbReference type="ARBA" id="ARBA00022692"/>
    </source>
</evidence>
<feature type="domain" description="Major facilitator superfamily (MFS) profile" evidence="8">
    <location>
        <begin position="74"/>
        <end position="503"/>
    </location>
</feature>
<accession>A0ABR3YQV7</accession>
<dbReference type="InterPro" id="IPR020846">
    <property type="entry name" value="MFS_dom"/>
</dbReference>
<keyword evidence="3 7" id="KW-0812">Transmembrane</keyword>
<evidence type="ECO:0000256" key="1">
    <source>
        <dbReference type="ARBA" id="ARBA00004141"/>
    </source>
</evidence>
<feature type="region of interest" description="Disordered" evidence="6">
    <location>
        <begin position="1"/>
        <end position="47"/>
    </location>
</feature>
<feature type="transmembrane region" description="Helical" evidence="7">
    <location>
        <begin position="300"/>
        <end position="321"/>
    </location>
</feature>
<dbReference type="InterPro" id="IPR011701">
    <property type="entry name" value="MFS"/>
</dbReference>
<proteinExistence type="inferred from homology"/>
<dbReference type="Proteomes" id="UP001583186">
    <property type="component" value="Unassembled WGS sequence"/>
</dbReference>
<evidence type="ECO:0000256" key="6">
    <source>
        <dbReference type="SAM" id="MobiDB-lite"/>
    </source>
</evidence>
<name>A0ABR3YQV7_9PEZI</name>
<dbReference type="CDD" id="cd17323">
    <property type="entry name" value="MFS_Tpo1_MDR_like"/>
    <property type="match status" value="1"/>
</dbReference>
<feature type="transmembrane region" description="Helical" evidence="7">
    <location>
        <begin position="341"/>
        <end position="362"/>
    </location>
</feature>
<dbReference type="PROSITE" id="PS50850">
    <property type="entry name" value="MFS"/>
    <property type="match status" value="1"/>
</dbReference>
<feature type="transmembrane region" description="Helical" evidence="7">
    <location>
        <begin position="442"/>
        <end position="465"/>
    </location>
</feature>
<evidence type="ECO:0000313" key="10">
    <source>
        <dbReference type="Proteomes" id="UP001583186"/>
    </source>
</evidence>
<dbReference type="PANTHER" id="PTHR23502">
    <property type="entry name" value="MAJOR FACILITATOR SUPERFAMILY"/>
    <property type="match status" value="1"/>
</dbReference>
<keyword evidence="4 7" id="KW-1133">Transmembrane helix</keyword>
<evidence type="ECO:0000256" key="2">
    <source>
        <dbReference type="ARBA" id="ARBA00008335"/>
    </source>
</evidence>
<feature type="transmembrane region" description="Helical" evidence="7">
    <location>
        <begin position="166"/>
        <end position="188"/>
    </location>
</feature>
<feature type="transmembrane region" description="Helical" evidence="7">
    <location>
        <begin position="477"/>
        <end position="499"/>
    </location>
</feature>
<feature type="transmembrane region" description="Helical" evidence="7">
    <location>
        <begin position="73"/>
        <end position="96"/>
    </location>
</feature>
<dbReference type="Pfam" id="PF07690">
    <property type="entry name" value="MFS_1"/>
    <property type="match status" value="1"/>
</dbReference>
<keyword evidence="10" id="KW-1185">Reference proteome</keyword>